<dbReference type="AlphaFoldDB" id="A0A2J8TUM6"/>
<proteinExistence type="predicted"/>
<protein>
    <submittedName>
        <fullName evidence="3">DNPEP isoform 18</fullName>
    </submittedName>
    <submittedName>
        <fullName evidence="2">DNPEP isoform 4</fullName>
    </submittedName>
</protein>
<comment type="caution">
    <text evidence="3">The sequence shown here is derived from an EMBL/GenBank/DDBJ whole genome shotgun (WGS) entry which is preliminary data.</text>
</comment>
<sequence length="36" mass="3735">MSGHSPTHGAMQVGGSRQPHLNFDPRPGPAPSRAQA</sequence>
<dbReference type="EMBL" id="NDHI03003483">
    <property type="protein sequence ID" value="PNJ36710.1"/>
    <property type="molecule type" value="Genomic_DNA"/>
</dbReference>
<accession>A0A2J8TUM6</accession>
<dbReference type="EMBL" id="NDHI03003483">
    <property type="protein sequence ID" value="PNJ36702.1"/>
    <property type="molecule type" value="Genomic_DNA"/>
</dbReference>
<evidence type="ECO:0000313" key="3">
    <source>
        <dbReference type="EMBL" id="PNJ36710.1"/>
    </source>
</evidence>
<evidence type="ECO:0000256" key="1">
    <source>
        <dbReference type="SAM" id="MobiDB-lite"/>
    </source>
</evidence>
<gene>
    <name evidence="3" type="ORF">CR201_G0032378</name>
</gene>
<reference evidence="3" key="1">
    <citation type="submission" date="2017-12" db="EMBL/GenBank/DDBJ databases">
        <title>High-resolution comparative analysis of great ape genomes.</title>
        <authorList>
            <person name="Pollen A."/>
            <person name="Hastie A."/>
            <person name="Hormozdiari F."/>
            <person name="Dougherty M."/>
            <person name="Liu R."/>
            <person name="Chaisson M."/>
            <person name="Hoppe E."/>
            <person name="Hill C."/>
            <person name="Pang A."/>
            <person name="Hillier L."/>
            <person name="Baker C."/>
            <person name="Armstrong J."/>
            <person name="Shendure J."/>
            <person name="Paten B."/>
            <person name="Wilson R."/>
            <person name="Chao H."/>
            <person name="Schneider V."/>
            <person name="Ventura M."/>
            <person name="Kronenberg Z."/>
            <person name="Murali S."/>
            <person name="Gordon D."/>
            <person name="Cantsilieris S."/>
            <person name="Munson K."/>
            <person name="Nelson B."/>
            <person name="Raja A."/>
            <person name="Underwood J."/>
            <person name="Diekhans M."/>
            <person name="Fiddes I."/>
            <person name="Haussler D."/>
            <person name="Eichler E."/>
        </authorList>
    </citation>
    <scope>NUCLEOTIDE SEQUENCE [LARGE SCALE GENOMIC DNA]</scope>
    <source>
        <strain evidence="3">Susie</strain>
    </source>
</reference>
<evidence type="ECO:0000313" key="2">
    <source>
        <dbReference type="EMBL" id="PNJ36702.1"/>
    </source>
</evidence>
<organism evidence="3">
    <name type="scientific">Pongo abelii</name>
    <name type="common">Sumatran orangutan</name>
    <name type="synonym">Pongo pygmaeus abelii</name>
    <dbReference type="NCBI Taxonomy" id="9601"/>
    <lineage>
        <taxon>Eukaryota</taxon>
        <taxon>Metazoa</taxon>
        <taxon>Chordata</taxon>
        <taxon>Craniata</taxon>
        <taxon>Vertebrata</taxon>
        <taxon>Euteleostomi</taxon>
        <taxon>Mammalia</taxon>
        <taxon>Eutheria</taxon>
        <taxon>Euarchontoglires</taxon>
        <taxon>Primates</taxon>
        <taxon>Haplorrhini</taxon>
        <taxon>Catarrhini</taxon>
        <taxon>Hominidae</taxon>
        <taxon>Pongo</taxon>
    </lineage>
</organism>
<name>A0A2J8TUM6_PONAB</name>
<feature type="region of interest" description="Disordered" evidence="1">
    <location>
        <begin position="1"/>
        <end position="36"/>
    </location>
</feature>